<name>A0ABN7AGX3_9HEMI</name>
<proteinExistence type="predicted"/>
<keyword evidence="2" id="KW-1185">Reference proteome</keyword>
<protein>
    <submittedName>
        <fullName evidence="1">Uncharacterized protein</fullName>
    </submittedName>
</protein>
<evidence type="ECO:0000313" key="2">
    <source>
        <dbReference type="Proteomes" id="UP001307889"/>
    </source>
</evidence>
<reference evidence="1 2" key="1">
    <citation type="submission" date="2023-09" db="EMBL/GenBank/DDBJ databases">
        <title>Nesidiocoris tenuis whole genome shotgun sequence.</title>
        <authorList>
            <person name="Shibata T."/>
            <person name="Shimoda M."/>
            <person name="Kobayashi T."/>
            <person name="Uehara T."/>
        </authorList>
    </citation>
    <scope>NUCLEOTIDE SEQUENCE [LARGE SCALE GENOMIC DNA]</scope>
    <source>
        <strain evidence="1 2">Japan</strain>
    </source>
</reference>
<organism evidence="1 2">
    <name type="scientific">Nesidiocoris tenuis</name>
    <dbReference type="NCBI Taxonomy" id="355587"/>
    <lineage>
        <taxon>Eukaryota</taxon>
        <taxon>Metazoa</taxon>
        <taxon>Ecdysozoa</taxon>
        <taxon>Arthropoda</taxon>
        <taxon>Hexapoda</taxon>
        <taxon>Insecta</taxon>
        <taxon>Pterygota</taxon>
        <taxon>Neoptera</taxon>
        <taxon>Paraneoptera</taxon>
        <taxon>Hemiptera</taxon>
        <taxon>Heteroptera</taxon>
        <taxon>Panheteroptera</taxon>
        <taxon>Cimicomorpha</taxon>
        <taxon>Miridae</taxon>
        <taxon>Dicyphina</taxon>
        <taxon>Nesidiocoris</taxon>
    </lineage>
</organism>
<dbReference type="EMBL" id="AP028910">
    <property type="protein sequence ID" value="BES90120.1"/>
    <property type="molecule type" value="Genomic_DNA"/>
</dbReference>
<sequence>MLICRRRLNNPKQSTIEMISEIVPTGLECSNGGHVSMAGGHMRRNIIATETDQEIVRVGTRYPYPATYQLNWMKDRQRLPTVVDSLRYVAWLAIIWNPPPGRQPSSRPGGVSL</sequence>
<gene>
    <name evidence="1" type="ORF">NTJ_02927</name>
</gene>
<accession>A0ABN7AGX3</accession>
<evidence type="ECO:0000313" key="1">
    <source>
        <dbReference type="EMBL" id="BES90120.1"/>
    </source>
</evidence>
<dbReference type="Proteomes" id="UP001307889">
    <property type="component" value="Chromosome 2"/>
</dbReference>